<reference evidence="2" key="2">
    <citation type="submission" date="2021-04" db="EMBL/GenBank/DDBJ databases">
        <authorList>
            <person name="Gilroy R."/>
        </authorList>
    </citation>
    <scope>NUCLEOTIDE SEQUENCE</scope>
    <source>
        <strain evidence="2">ChiSxjej3B15-1167</strain>
    </source>
</reference>
<feature type="transmembrane region" description="Helical" evidence="1">
    <location>
        <begin position="373"/>
        <end position="394"/>
    </location>
</feature>
<accession>A0A9D1X3Y8</accession>
<feature type="transmembrane region" description="Helical" evidence="1">
    <location>
        <begin position="221"/>
        <end position="243"/>
    </location>
</feature>
<reference evidence="2" key="1">
    <citation type="journal article" date="2021" name="PeerJ">
        <title>Extensive microbial diversity within the chicken gut microbiome revealed by metagenomics and culture.</title>
        <authorList>
            <person name="Gilroy R."/>
            <person name="Ravi A."/>
            <person name="Getino M."/>
            <person name="Pursley I."/>
            <person name="Horton D.L."/>
            <person name="Alikhan N.F."/>
            <person name="Baker D."/>
            <person name="Gharbi K."/>
            <person name="Hall N."/>
            <person name="Watson M."/>
            <person name="Adriaenssens E.M."/>
            <person name="Foster-Nyarko E."/>
            <person name="Jarju S."/>
            <person name="Secka A."/>
            <person name="Antonio M."/>
            <person name="Oren A."/>
            <person name="Chaudhuri R.R."/>
            <person name="La Ragione R."/>
            <person name="Hildebrand F."/>
            <person name="Pallen M.J."/>
        </authorList>
    </citation>
    <scope>NUCLEOTIDE SEQUENCE</scope>
    <source>
        <strain evidence="2">ChiSxjej3B15-1167</strain>
    </source>
</reference>
<dbReference type="AlphaFoldDB" id="A0A9D1X3Y8"/>
<organism evidence="2 3">
    <name type="scientific">Candidatus Anaerobutyricum stercoripullorum</name>
    <dbReference type="NCBI Taxonomy" id="2838456"/>
    <lineage>
        <taxon>Bacteria</taxon>
        <taxon>Bacillati</taxon>
        <taxon>Bacillota</taxon>
        <taxon>Clostridia</taxon>
        <taxon>Lachnospirales</taxon>
        <taxon>Lachnospiraceae</taxon>
        <taxon>Anaerobutyricum</taxon>
    </lineage>
</organism>
<feature type="transmembrane region" description="Helical" evidence="1">
    <location>
        <begin position="263"/>
        <end position="285"/>
    </location>
</feature>
<name>A0A9D1X3Y8_9FIRM</name>
<keyword evidence="1" id="KW-0472">Membrane</keyword>
<keyword evidence="1" id="KW-1133">Transmembrane helix</keyword>
<feature type="transmembrane region" description="Helical" evidence="1">
    <location>
        <begin position="334"/>
        <end position="352"/>
    </location>
</feature>
<dbReference type="Proteomes" id="UP000886805">
    <property type="component" value="Unassembled WGS sequence"/>
</dbReference>
<evidence type="ECO:0000256" key="1">
    <source>
        <dbReference type="SAM" id="Phobius"/>
    </source>
</evidence>
<evidence type="ECO:0000313" key="2">
    <source>
        <dbReference type="EMBL" id="HIX72120.1"/>
    </source>
</evidence>
<keyword evidence="1" id="KW-0812">Transmembrane</keyword>
<feature type="transmembrane region" description="Helical" evidence="1">
    <location>
        <begin position="107"/>
        <end position="125"/>
    </location>
</feature>
<feature type="transmembrane region" description="Helical" evidence="1">
    <location>
        <begin position="65"/>
        <end position="86"/>
    </location>
</feature>
<dbReference type="InterPro" id="IPR010540">
    <property type="entry name" value="CmpB_TMEM229"/>
</dbReference>
<feature type="transmembrane region" description="Helical" evidence="1">
    <location>
        <begin position="145"/>
        <end position="165"/>
    </location>
</feature>
<sequence length="451" mass="51166">MGYTGYEILWLFFVYSFLGWVLETVAAALQQKQFVNRGLVNAPLCVIYGISAAVMTIFYGELHGIWLFAAGFIASTLIEWTAGHLIERLYHERWWDYSNIKGNLDGYICLPVSVFWGVLSFAAMEWGNPLLTDLFELIPTLPGEILLWILTVILLVDIVATLCILTGRSRRMEQWEEVDSWLSGISSRLGRKIYGWTDRRIRRAYPNVIHRKKAAEAVKEGVFAAGCGFYKLFWLFAIGSFLGDIVETLFCRMKAGVWMSRSSLVWGPFSLVWGFAIAAASLLLYRYRDRSDRFIFLAGTFLGGAYEYICSVLSELVFGKVFWDYSHMMFNLGGRINLLYCLFWGIAAVVWMKGLYPVFSRWIEKIPLRPGKMLTWILVVFFAVNMAVSGLALIRSDQRADGVPATQQWQKVMDEHFDDAKLQKIYPNAKDAEDVGVPEVTGGTDGSVGSE</sequence>
<dbReference type="Pfam" id="PF06541">
    <property type="entry name" value="ABC_trans_CmpB"/>
    <property type="match status" value="2"/>
</dbReference>
<protein>
    <submittedName>
        <fullName evidence="2">ABC transporter permease</fullName>
    </submittedName>
</protein>
<feature type="transmembrane region" description="Helical" evidence="1">
    <location>
        <begin position="39"/>
        <end position="59"/>
    </location>
</feature>
<feature type="transmembrane region" description="Helical" evidence="1">
    <location>
        <begin position="6"/>
        <end position="27"/>
    </location>
</feature>
<gene>
    <name evidence="2" type="ORF">H9849_03765</name>
</gene>
<dbReference type="EMBL" id="DXEQ01000106">
    <property type="protein sequence ID" value="HIX72120.1"/>
    <property type="molecule type" value="Genomic_DNA"/>
</dbReference>
<evidence type="ECO:0000313" key="3">
    <source>
        <dbReference type="Proteomes" id="UP000886805"/>
    </source>
</evidence>
<comment type="caution">
    <text evidence="2">The sequence shown here is derived from an EMBL/GenBank/DDBJ whole genome shotgun (WGS) entry which is preliminary data.</text>
</comment>
<proteinExistence type="predicted"/>